<organism evidence="1 2">
    <name type="scientific">Bartonella ancashensis</name>
    <dbReference type="NCBI Taxonomy" id="1318743"/>
    <lineage>
        <taxon>Bacteria</taxon>
        <taxon>Pseudomonadati</taxon>
        <taxon>Pseudomonadota</taxon>
        <taxon>Alphaproteobacteria</taxon>
        <taxon>Hyphomicrobiales</taxon>
        <taxon>Bartonellaceae</taxon>
        <taxon>Bartonella</taxon>
    </lineage>
</organism>
<reference evidence="1 2" key="1">
    <citation type="journal article" date="2015" name="Genome Announc.">
        <title>Complete Genome Sequence of Bartonella ancashensis Strain 20.00, Isolated from the Blood of a Patient with Verruga Peruana.</title>
        <authorList>
            <person name="Hang J."/>
            <person name="Mullins K.E."/>
            <person name="Clifford R.J."/>
            <person name="Onmus-Leone F."/>
            <person name="Yang Y."/>
            <person name="Jiang J."/>
            <person name="Leguia M."/>
            <person name="Kasper M.R."/>
            <person name="Maguina C."/>
            <person name="Lesho E.P."/>
            <person name="Jarman R.G."/>
            <person name="Richards A.L."/>
            <person name="Blazes D."/>
        </authorList>
    </citation>
    <scope>NUCLEOTIDE SEQUENCE [LARGE SCALE GENOMIC DNA]</scope>
    <source>
        <strain evidence="1 2">20.00</strain>
    </source>
</reference>
<dbReference type="PATRIC" id="fig|1318743.3.peg.1332"/>
<dbReference type="EMBL" id="CP010401">
    <property type="protein sequence ID" value="ALE04132.1"/>
    <property type="molecule type" value="Genomic_DNA"/>
</dbReference>
<keyword evidence="2" id="KW-1185">Reference proteome</keyword>
<gene>
    <name evidence="1" type="ORF">PU02_1318</name>
</gene>
<dbReference type="KEGG" id="banc:PU02_1318"/>
<evidence type="ECO:0000313" key="2">
    <source>
        <dbReference type="Proteomes" id="UP000057213"/>
    </source>
</evidence>
<dbReference type="Proteomes" id="UP000057213">
    <property type="component" value="Chromosome"/>
</dbReference>
<proteinExistence type="predicted"/>
<evidence type="ECO:0000313" key="1">
    <source>
        <dbReference type="EMBL" id="ALE04132.1"/>
    </source>
</evidence>
<name>A0A0M4LHI4_9HYPH</name>
<dbReference type="AlphaFoldDB" id="A0A0M4LHI4"/>
<dbReference type="STRING" id="1318743.PU02_1318"/>
<accession>A0A0M4LHI4</accession>
<protein>
    <submittedName>
        <fullName evidence="1">Uncharacterized protein</fullName>
    </submittedName>
</protein>
<sequence>MSLLCAILYFLRYTNKLDYIALEIFVNSGTFPFYLKE</sequence>